<dbReference type="Proteomes" id="UP000092971">
    <property type="component" value="Chromosome"/>
</dbReference>
<feature type="transmembrane region" description="Helical" evidence="5">
    <location>
        <begin position="404"/>
        <end position="421"/>
    </location>
</feature>
<dbReference type="InterPro" id="IPR007016">
    <property type="entry name" value="O-antigen_ligase-rel_domated"/>
</dbReference>
<feature type="transmembrane region" description="Helical" evidence="5">
    <location>
        <begin position="240"/>
        <end position="270"/>
    </location>
</feature>
<dbReference type="OrthoDB" id="9806320at2"/>
<evidence type="ECO:0000313" key="8">
    <source>
        <dbReference type="Proteomes" id="UP000092971"/>
    </source>
</evidence>
<evidence type="ECO:0000256" key="3">
    <source>
        <dbReference type="ARBA" id="ARBA00022989"/>
    </source>
</evidence>
<keyword evidence="3 5" id="KW-1133">Transmembrane helix</keyword>
<gene>
    <name evidence="7" type="ORF">CSTERTH_11715</name>
</gene>
<dbReference type="RefSeq" id="WP_015360082.1">
    <property type="nucleotide sequence ID" value="NZ_CP014672.1"/>
</dbReference>
<dbReference type="InterPro" id="IPR051533">
    <property type="entry name" value="WaaL-like"/>
</dbReference>
<feature type="transmembrane region" description="Helical" evidence="5">
    <location>
        <begin position="276"/>
        <end position="295"/>
    </location>
</feature>
<feature type="domain" description="O-antigen ligase-related" evidence="6">
    <location>
        <begin position="241"/>
        <end position="379"/>
    </location>
</feature>
<dbReference type="PANTHER" id="PTHR37422">
    <property type="entry name" value="TEICHURONIC ACID BIOSYNTHESIS PROTEIN TUAE"/>
    <property type="match status" value="1"/>
</dbReference>
<dbReference type="EMBL" id="CP014672">
    <property type="protein sequence ID" value="ANW99654.1"/>
    <property type="molecule type" value="Genomic_DNA"/>
</dbReference>
<organism evidence="7 8">
    <name type="scientific">Thermoclostridium stercorarium subsp. thermolacticum DSM 2910</name>
    <dbReference type="NCBI Taxonomy" id="1121336"/>
    <lineage>
        <taxon>Bacteria</taxon>
        <taxon>Bacillati</taxon>
        <taxon>Bacillota</taxon>
        <taxon>Clostridia</taxon>
        <taxon>Eubacteriales</taxon>
        <taxon>Oscillospiraceae</taxon>
        <taxon>Thermoclostridium</taxon>
    </lineage>
</organism>
<evidence type="ECO:0000256" key="1">
    <source>
        <dbReference type="ARBA" id="ARBA00004141"/>
    </source>
</evidence>
<accession>A0A1B1YFV1</accession>
<feature type="transmembrane region" description="Helical" evidence="5">
    <location>
        <begin position="72"/>
        <end position="92"/>
    </location>
</feature>
<evidence type="ECO:0000256" key="4">
    <source>
        <dbReference type="ARBA" id="ARBA00023136"/>
    </source>
</evidence>
<dbReference type="GO" id="GO:0016020">
    <property type="term" value="C:membrane"/>
    <property type="evidence" value="ECO:0007669"/>
    <property type="project" value="UniProtKB-SubCell"/>
</dbReference>
<feature type="transmembrane region" description="Helical" evidence="5">
    <location>
        <begin position="104"/>
        <end position="124"/>
    </location>
</feature>
<evidence type="ECO:0000259" key="6">
    <source>
        <dbReference type="Pfam" id="PF04932"/>
    </source>
</evidence>
<proteinExistence type="predicted"/>
<feature type="transmembrane region" description="Helical" evidence="5">
    <location>
        <begin position="211"/>
        <end position="228"/>
    </location>
</feature>
<keyword evidence="2 5" id="KW-0812">Transmembrane</keyword>
<evidence type="ECO:0000313" key="7">
    <source>
        <dbReference type="EMBL" id="ANW99654.1"/>
    </source>
</evidence>
<feature type="transmembrane region" description="Helical" evidence="5">
    <location>
        <begin position="362"/>
        <end position="383"/>
    </location>
</feature>
<feature type="transmembrane region" description="Helical" evidence="5">
    <location>
        <begin position="48"/>
        <end position="66"/>
    </location>
</feature>
<feature type="transmembrane region" description="Helical" evidence="5">
    <location>
        <begin position="12"/>
        <end position="41"/>
    </location>
</feature>
<dbReference type="Pfam" id="PF04932">
    <property type="entry name" value="Wzy_C"/>
    <property type="match status" value="1"/>
</dbReference>
<evidence type="ECO:0000256" key="2">
    <source>
        <dbReference type="ARBA" id="ARBA00022692"/>
    </source>
</evidence>
<feature type="transmembrane region" description="Helical" evidence="5">
    <location>
        <begin position="427"/>
        <end position="446"/>
    </location>
</feature>
<comment type="subcellular location">
    <subcellularLocation>
        <location evidence="1">Membrane</location>
        <topology evidence="1">Multi-pass membrane protein</topology>
    </subcellularLocation>
</comment>
<keyword evidence="4 5" id="KW-0472">Membrane</keyword>
<protein>
    <submittedName>
        <fullName evidence="7">O-antigen polymerase</fullName>
    </submittedName>
</protein>
<feature type="transmembrane region" description="Helical" evidence="5">
    <location>
        <begin position="160"/>
        <end position="180"/>
    </location>
</feature>
<evidence type="ECO:0000256" key="5">
    <source>
        <dbReference type="SAM" id="Phobius"/>
    </source>
</evidence>
<sequence>MKRWYWTVLFSVIFVLGILSSYLGMLPVTAVLVCGTAAIMFFADYEKATIIVALFTVFEFVLRTLIGHPLISSIWDEVALLLCFGIWFYKWFAFRGQTPYRSTPLDLSIVLFMLVSVALLFIAAPDFAIGVEGLRVVIQYMFWFFVVTQLLKTPKGAKRIINIVLLTALFVALYGIYQFIVGVEIPSSWVDQAEGKVRTRAFSIFTSPNMLAGYLSLLIPVSVGMLFAERNRTRKIYYGIVTACMGFALLFTLSRSGWIFCFCAMLFYVWMKNRKFIVPMLLCMLALFILSVIFMPSVANRILYLFSPAYYASSSSGGRIYRAIKGFELWKQYPLFGMGLGQFGGSVALSHKLNNTFSMDNYYIKTAVEMGLVGLIALIVLLYNTFIHCYRALSKIADQEQKDWAMGILAGLVCVILYNLTENMLEIPLLSSYFWMFAGIIMFLAYGQNNVTRKEDLAISDRQAGRKG</sequence>
<reference evidence="7 8" key="1">
    <citation type="submission" date="2016-02" db="EMBL/GenBank/DDBJ databases">
        <title>Comparison of Clostridium stercorarium subspecies using comparative genomics and transcriptomics.</title>
        <authorList>
            <person name="Schellenberg J."/>
            <person name="Thallinger G."/>
            <person name="Levin D.B."/>
            <person name="Zhang X."/>
            <person name="Alvare G."/>
            <person name="Fristensky B."/>
            <person name="Sparling R."/>
        </authorList>
    </citation>
    <scope>NUCLEOTIDE SEQUENCE [LARGE SCALE GENOMIC DNA]</scope>
    <source>
        <strain evidence="7 8">DSM 2910</strain>
    </source>
</reference>
<dbReference type="PANTHER" id="PTHR37422:SF13">
    <property type="entry name" value="LIPOPOLYSACCHARIDE BIOSYNTHESIS PROTEIN PA4999-RELATED"/>
    <property type="match status" value="1"/>
</dbReference>
<feature type="transmembrane region" description="Helical" evidence="5">
    <location>
        <begin position="136"/>
        <end position="153"/>
    </location>
</feature>
<dbReference type="AlphaFoldDB" id="A0A1B1YFV1"/>
<name>A0A1B1YFV1_THEST</name>